<sequence length="300" mass="32454">MMAGFDGLQTRALNNGSLMPGIGFGVFQAPPEQTVDAVTAALACGYRHIDTAASYLNEREVGQAIAQSDVARDDVFVESKVWISDYGFESTMRAVEVSRAKLGVERIDLMLLHQALPGRFDLTVAAYRALERLLADGVVGAIGVSNFMADHLDRLLAEVEVVPAVNQVEYHAYFQQSAVADANAARGIATQAWSPIGGITFYRDSGVGRSTLDDPTIAQIASRHDKSPAQIMLRWHIESGRQPIVKSVNPARMRENLDIFDFSLSPDDAAAINALNTGVRGGNEPDAYNLDDFAIDIPST</sequence>
<feature type="domain" description="NADP-dependent oxidoreductase" evidence="4">
    <location>
        <begin position="28"/>
        <end position="276"/>
    </location>
</feature>
<keyword evidence="2" id="KW-0521">NADP</keyword>
<dbReference type="Proteomes" id="UP001479933">
    <property type="component" value="Chromosome"/>
</dbReference>
<dbReference type="PIRSF" id="PIRSF000097">
    <property type="entry name" value="AKR"/>
    <property type="match status" value="1"/>
</dbReference>
<dbReference type="Gene3D" id="3.20.20.100">
    <property type="entry name" value="NADP-dependent oxidoreductase domain"/>
    <property type="match status" value="1"/>
</dbReference>
<dbReference type="PROSITE" id="PS00798">
    <property type="entry name" value="ALDOKETO_REDUCTASE_1"/>
    <property type="match status" value="1"/>
</dbReference>
<evidence type="ECO:0000256" key="1">
    <source>
        <dbReference type="ARBA" id="ARBA00007905"/>
    </source>
</evidence>
<evidence type="ECO:0000256" key="3">
    <source>
        <dbReference type="ARBA" id="ARBA00023002"/>
    </source>
</evidence>
<dbReference type="InterPro" id="IPR020471">
    <property type="entry name" value="AKR"/>
</dbReference>
<dbReference type="Pfam" id="PF00248">
    <property type="entry name" value="Aldo_ket_red"/>
    <property type="match status" value="1"/>
</dbReference>
<dbReference type="PROSITE" id="PS00063">
    <property type="entry name" value="ALDOKETO_REDUCTASE_3"/>
    <property type="match status" value="1"/>
</dbReference>
<dbReference type="PANTHER" id="PTHR43827">
    <property type="entry name" value="2,5-DIKETO-D-GLUCONIC ACID REDUCTASE"/>
    <property type="match status" value="1"/>
</dbReference>
<evidence type="ECO:0000259" key="4">
    <source>
        <dbReference type="Pfam" id="PF00248"/>
    </source>
</evidence>
<accession>A0ABZ2U6B6</accession>
<dbReference type="RefSeq" id="WP_341264549.1">
    <property type="nucleotide sequence ID" value="NZ_CP136137.1"/>
</dbReference>
<keyword evidence="6" id="KW-1185">Reference proteome</keyword>
<dbReference type="PRINTS" id="PR00069">
    <property type="entry name" value="ALDKETRDTASE"/>
</dbReference>
<evidence type="ECO:0000256" key="2">
    <source>
        <dbReference type="ARBA" id="ARBA00022857"/>
    </source>
</evidence>
<comment type="similarity">
    <text evidence="1">Belongs to the aldo/keto reductase family.</text>
</comment>
<keyword evidence="3" id="KW-0560">Oxidoreductase</keyword>
<organism evidence="5 6">
    <name type="scientific">Gordonia hydrophobica</name>
    <dbReference type="NCBI Taxonomy" id="40516"/>
    <lineage>
        <taxon>Bacteria</taxon>
        <taxon>Bacillati</taxon>
        <taxon>Actinomycetota</taxon>
        <taxon>Actinomycetes</taxon>
        <taxon>Mycobacteriales</taxon>
        <taxon>Gordoniaceae</taxon>
        <taxon>Gordonia</taxon>
    </lineage>
</organism>
<evidence type="ECO:0000313" key="6">
    <source>
        <dbReference type="Proteomes" id="UP001479933"/>
    </source>
</evidence>
<proteinExistence type="inferred from homology"/>
<dbReference type="PANTHER" id="PTHR43827:SF3">
    <property type="entry name" value="NADP-DEPENDENT OXIDOREDUCTASE DOMAIN-CONTAINING PROTEIN"/>
    <property type="match status" value="1"/>
</dbReference>
<evidence type="ECO:0000313" key="5">
    <source>
        <dbReference type="EMBL" id="WYY09313.1"/>
    </source>
</evidence>
<name>A0ABZ2U6B6_9ACTN</name>
<dbReference type="InterPro" id="IPR018170">
    <property type="entry name" value="Aldo/ket_reductase_CS"/>
</dbReference>
<protein>
    <submittedName>
        <fullName evidence="5">Aldo/keto reductase</fullName>
    </submittedName>
</protein>
<dbReference type="InterPro" id="IPR023210">
    <property type="entry name" value="NADP_OxRdtase_dom"/>
</dbReference>
<reference evidence="5 6" key="1">
    <citation type="journal article" date="2023" name="Virus Evol.">
        <title>Computational host range prediction-The good, the bad, and the ugly.</title>
        <authorList>
            <person name="Howell A.A."/>
            <person name="Versoza C.J."/>
            <person name="Pfeifer S.P."/>
        </authorList>
    </citation>
    <scope>NUCLEOTIDE SEQUENCE [LARGE SCALE GENOMIC DNA]</scope>
    <source>
        <strain evidence="5 6">1610/1b</strain>
    </source>
</reference>
<dbReference type="InterPro" id="IPR036812">
    <property type="entry name" value="NAD(P)_OxRdtase_dom_sf"/>
</dbReference>
<dbReference type="EMBL" id="CP136137">
    <property type="protein sequence ID" value="WYY09313.1"/>
    <property type="molecule type" value="Genomic_DNA"/>
</dbReference>
<gene>
    <name evidence="5" type="ORF">RVF87_09745</name>
</gene>
<dbReference type="SUPFAM" id="SSF51430">
    <property type="entry name" value="NAD(P)-linked oxidoreductase"/>
    <property type="match status" value="1"/>
</dbReference>